<gene>
    <name evidence="1" type="ORF">UV09_C0016G0007</name>
</gene>
<evidence type="ECO:0000313" key="2">
    <source>
        <dbReference type="Proteomes" id="UP000034320"/>
    </source>
</evidence>
<dbReference type="EMBL" id="LCDD01000016">
    <property type="protein sequence ID" value="KKS46517.1"/>
    <property type="molecule type" value="Genomic_DNA"/>
</dbReference>
<protein>
    <submittedName>
        <fullName evidence="1">Uncharacterized protein</fullName>
    </submittedName>
</protein>
<accession>A0A0G0ZCU2</accession>
<comment type="caution">
    <text evidence="1">The sequence shown here is derived from an EMBL/GenBank/DDBJ whole genome shotgun (WGS) entry which is preliminary data.</text>
</comment>
<proteinExistence type="predicted"/>
<name>A0A0G0ZCU2_9BACT</name>
<organism evidence="1 2">
    <name type="scientific">Candidatus Gottesmanbacteria bacterium GW2011_GWA2_42_18</name>
    <dbReference type="NCBI Taxonomy" id="1618442"/>
    <lineage>
        <taxon>Bacteria</taxon>
        <taxon>Candidatus Gottesmaniibacteriota</taxon>
    </lineage>
</organism>
<dbReference type="AlphaFoldDB" id="A0A0G0ZCU2"/>
<reference evidence="1 2" key="1">
    <citation type="journal article" date="2015" name="Nature">
        <title>rRNA introns, odd ribosomes, and small enigmatic genomes across a large radiation of phyla.</title>
        <authorList>
            <person name="Brown C.T."/>
            <person name="Hug L.A."/>
            <person name="Thomas B.C."/>
            <person name="Sharon I."/>
            <person name="Castelle C.J."/>
            <person name="Singh A."/>
            <person name="Wilkins M.J."/>
            <person name="Williams K.H."/>
            <person name="Banfield J.F."/>
        </authorList>
    </citation>
    <scope>NUCLEOTIDE SEQUENCE [LARGE SCALE GENOMIC DNA]</scope>
</reference>
<sequence length="124" mass="14616">MHFKLIFIPFLLLFIVVLLRVDNKDKNCHKWLYLTSTKQRVNDVAGAIKVLSPVLKTENKYKNYDLPGDPDGFLKKYNILPYKRTETVMDKSGRFVRKEVFDMLLAYVIDSEGNVYKYNMCRTI</sequence>
<dbReference type="Proteomes" id="UP000034320">
    <property type="component" value="Unassembled WGS sequence"/>
</dbReference>
<evidence type="ECO:0000313" key="1">
    <source>
        <dbReference type="EMBL" id="KKS46517.1"/>
    </source>
</evidence>